<gene>
    <name evidence="9" type="ORF">V8G54_033616</name>
</gene>
<dbReference type="FunFam" id="3.10.10.10:FF:000007">
    <property type="entry name" value="Retrovirus-related Pol polyprotein from transposon 17.6-like Protein"/>
    <property type="match status" value="1"/>
</dbReference>
<dbReference type="CDD" id="cd01647">
    <property type="entry name" value="RT_LTR"/>
    <property type="match status" value="1"/>
</dbReference>
<evidence type="ECO:0000256" key="1">
    <source>
        <dbReference type="ARBA" id="ARBA00022670"/>
    </source>
</evidence>
<keyword evidence="3" id="KW-0548">Nucleotidyltransferase</keyword>
<dbReference type="InterPro" id="IPR043502">
    <property type="entry name" value="DNA/RNA_pol_sf"/>
</dbReference>
<keyword evidence="10" id="KW-1185">Reference proteome</keyword>
<reference evidence="9 10" key="1">
    <citation type="journal article" date="2023" name="Life. Sci Alliance">
        <title>Evolutionary insights into 3D genome organization and epigenetic landscape of Vigna mungo.</title>
        <authorList>
            <person name="Junaid A."/>
            <person name="Singh B."/>
            <person name="Bhatia S."/>
        </authorList>
    </citation>
    <scope>NUCLEOTIDE SEQUENCE [LARGE SCALE GENOMIC DNA]</scope>
    <source>
        <strain evidence="9">Urdbean</strain>
    </source>
</reference>
<evidence type="ECO:0000256" key="4">
    <source>
        <dbReference type="ARBA" id="ARBA00022722"/>
    </source>
</evidence>
<dbReference type="InterPro" id="IPR000477">
    <property type="entry name" value="RT_dom"/>
</dbReference>
<dbReference type="EMBL" id="CP144691">
    <property type="protein sequence ID" value="WVY94528.1"/>
    <property type="molecule type" value="Genomic_DNA"/>
</dbReference>
<dbReference type="Gene3D" id="3.30.70.270">
    <property type="match status" value="1"/>
</dbReference>
<sequence length="388" mass="44302">MGLPVIATAPYTVSLGDGCRRVTQGRCVGVVVRLEEMDVVEEFHVFELGGVDIILGVAWLAKLGDVRANWESMTMEYHVGEKTITIKGDPTLSRQLVKSKSLWKLGDDAESGALVWGLSSPEATEDGEWGTDVTGEQWAQLEKLLQSHYRLFQDMHGLPLERQIQHRIQLKTGVDPINVRPYRYPHILKGEIEKQVEEMLRAGIIRHSSSPFSSPVILVKKKDGSWRFCVDYRALNKATVPDKFPIPMIEELLDELRGARYFSKIDLKSGYHQIRMEEVDVAKTAFRTHLGHFEFLVMPFGLTNAPATFLSTMNKLLQPYLRKWVLVFFDDILAYSPNWADHLKQLEMVMQLLERNGWVANRKKYDFGKKKICYLGHHISDQGVEMDG</sequence>
<protein>
    <recommendedName>
        <fullName evidence="8">Reverse transcriptase domain-containing protein</fullName>
    </recommendedName>
</protein>
<accession>A0AAQ3RJ52</accession>
<dbReference type="GO" id="GO:0003964">
    <property type="term" value="F:RNA-directed DNA polymerase activity"/>
    <property type="evidence" value="ECO:0007669"/>
    <property type="project" value="UniProtKB-KW"/>
</dbReference>
<dbReference type="PANTHER" id="PTHR24559:SF441">
    <property type="entry name" value="NUCLEOTIDYLTRANSFERASE, RIBONUCLEASE H"/>
    <property type="match status" value="1"/>
</dbReference>
<keyword evidence="5" id="KW-0255">Endonuclease</keyword>
<dbReference type="CDD" id="cd00303">
    <property type="entry name" value="retropepsin_like"/>
    <property type="match status" value="1"/>
</dbReference>
<dbReference type="SUPFAM" id="SSF56672">
    <property type="entry name" value="DNA/RNA polymerases"/>
    <property type="match status" value="1"/>
</dbReference>
<dbReference type="AlphaFoldDB" id="A0AAQ3RJ52"/>
<dbReference type="PANTHER" id="PTHR24559">
    <property type="entry name" value="TRANSPOSON TY3-I GAG-POL POLYPROTEIN"/>
    <property type="match status" value="1"/>
</dbReference>
<keyword evidence="2" id="KW-0808">Transferase</keyword>
<name>A0AAQ3RJ52_VIGMU</name>
<dbReference type="InterPro" id="IPR053134">
    <property type="entry name" value="RNA-dir_DNA_polymerase"/>
</dbReference>
<evidence type="ECO:0000256" key="7">
    <source>
        <dbReference type="ARBA" id="ARBA00022918"/>
    </source>
</evidence>
<proteinExistence type="predicted"/>
<keyword evidence="4" id="KW-0540">Nuclease</keyword>
<evidence type="ECO:0000256" key="2">
    <source>
        <dbReference type="ARBA" id="ARBA00022679"/>
    </source>
</evidence>
<keyword evidence="7" id="KW-0695">RNA-directed DNA polymerase</keyword>
<evidence type="ECO:0000256" key="6">
    <source>
        <dbReference type="ARBA" id="ARBA00022801"/>
    </source>
</evidence>
<evidence type="ECO:0000313" key="10">
    <source>
        <dbReference type="Proteomes" id="UP001374535"/>
    </source>
</evidence>
<dbReference type="GO" id="GO:0008233">
    <property type="term" value="F:peptidase activity"/>
    <property type="evidence" value="ECO:0007669"/>
    <property type="project" value="UniProtKB-KW"/>
</dbReference>
<dbReference type="GO" id="GO:0004519">
    <property type="term" value="F:endonuclease activity"/>
    <property type="evidence" value="ECO:0007669"/>
    <property type="project" value="UniProtKB-KW"/>
</dbReference>
<organism evidence="9 10">
    <name type="scientific">Vigna mungo</name>
    <name type="common">Black gram</name>
    <name type="synonym">Phaseolus mungo</name>
    <dbReference type="NCBI Taxonomy" id="3915"/>
    <lineage>
        <taxon>Eukaryota</taxon>
        <taxon>Viridiplantae</taxon>
        <taxon>Streptophyta</taxon>
        <taxon>Embryophyta</taxon>
        <taxon>Tracheophyta</taxon>
        <taxon>Spermatophyta</taxon>
        <taxon>Magnoliopsida</taxon>
        <taxon>eudicotyledons</taxon>
        <taxon>Gunneridae</taxon>
        <taxon>Pentapetalae</taxon>
        <taxon>rosids</taxon>
        <taxon>fabids</taxon>
        <taxon>Fabales</taxon>
        <taxon>Fabaceae</taxon>
        <taxon>Papilionoideae</taxon>
        <taxon>50 kb inversion clade</taxon>
        <taxon>NPAAA clade</taxon>
        <taxon>indigoferoid/millettioid clade</taxon>
        <taxon>Phaseoleae</taxon>
        <taxon>Vigna</taxon>
    </lineage>
</organism>
<dbReference type="Pfam" id="PF00078">
    <property type="entry name" value="RVT_1"/>
    <property type="match status" value="1"/>
</dbReference>
<dbReference type="PROSITE" id="PS50878">
    <property type="entry name" value="RT_POL"/>
    <property type="match status" value="1"/>
</dbReference>
<keyword evidence="1" id="KW-0645">Protease</keyword>
<dbReference type="GO" id="GO:0006508">
    <property type="term" value="P:proteolysis"/>
    <property type="evidence" value="ECO:0007669"/>
    <property type="project" value="UniProtKB-KW"/>
</dbReference>
<dbReference type="InterPro" id="IPR043128">
    <property type="entry name" value="Rev_trsase/Diguanyl_cyclase"/>
</dbReference>
<evidence type="ECO:0000256" key="5">
    <source>
        <dbReference type="ARBA" id="ARBA00022759"/>
    </source>
</evidence>
<evidence type="ECO:0000259" key="8">
    <source>
        <dbReference type="PROSITE" id="PS50878"/>
    </source>
</evidence>
<feature type="domain" description="Reverse transcriptase" evidence="8">
    <location>
        <begin position="200"/>
        <end position="379"/>
    </location>
</feature>
<evidence type="ECO:0000313" key="9">
    <source>
        <dbReference type="EMBL" id="WVY94528.1"/>
    </source>
</evidence>
<evidence type="ECO:0000256" key="3">
    <source>
        <dbReference type="ARBA" id="ARBA00022695"/>
    </source>
</evidence>
<dbReference type="Gene3D" id="3.10.10.10">
    <property type="entry name" value="HIV Type 1 Reverse Transcriptase, subunit A, domain 1"/>
    <property type="match status" value="1"/>
</dbReference>
<keyword evidence="6" id="KW-0378">Hydrolase</keyword>
<dbReference type="Proteomes" id="UP001374535">
    <property type="component" value="Chromosome 10"/>
</dbReference>